<feature type="region of interest" description="Disordered" evidence="7">
    <location>
        <begin position="1"/>
        <end position="40"/>
    </location>
</feature>
<dbReference type="InterPro" id="IPR001107">
    <property type="entry name" value="Band_7"/>
</dbReference>
<dbReference type="eggNOG" id="COG0330">
    <property type="taxonomic scope" value="Bacteria"/>
</dbReference>
<dbReference type="CDD" id="cd03404">
    <property type="entry name" value="SPFH_HflK"/>
    <property type="match status" value="1"/>
</dbReference>
<comment type="subunit">
    <text evidence="6">HflC and HflK may interact to form a multimeric complex.</text>
</comment>
<protein>
    <recommendedName>
        <fullName evidence="6">Protein HflK</fullName>
    </recommendedName>
</protein>
<dbReference type="AlphaFoldDB" id="A8ZU43"/>
<reference evidence="9 10" key="1">
    <citation type="submission" date="2007-10" db="EMBL/GenBank/DDBJ databases">
        <title>Complete sequence of Desulfococcus oleovorans Hxd3.</title>
        <authorList>
            <consortium name="US DOE Joint Genome Institute"/>
            <person name="Copeland A."/>
            <person name="Lucas S."/>
            <person name="Lapidus A."/>
            <person name="Barry K."/>
            <person name="Glavina del Rio T."/>
            <person name="Dalin E."/>
            <person name="Tice H."/>
            <person name="Pitluck S."/>
            <person name="Kiss H."/>
            <person name="Brettin T."/>
            <person name="Bruce D."/>
            <person name="Detter J.C."/>
            <person name="Han C."/>
            <person name="Schmutz J."/>
            <person name="Larimer F."/>
            <person name="Land M."/>
            <person name="Hauser L."/>
            <person name="Kyrpides N."/>
            <person name="Kim E."/>
            <person name="Wawrik B."/>
            <person name="Richardson P."/>
        </authorList>
    </citation>
    <scope>NUCLEOTIDE SEQUENCE [LARGE SCALE GENOMIC DNA]</scope>
    <source>
        <strain evidence="10">DSM 6200 / JCM 39069 / Hxd3</strain>
    </source>
</reference>
<feature type="compositionally biased region" description="Gly residues" evidence="7">
    <location>
        <begin position="27"/>
        <end position="36"/>
    </location>
</feature>
<comment type="subcellular location">
    <subcellularLocation>
        <location evidence="1">Membrane</location>
        <topology evidence="1">Single-pass membrane protein</topology>
    </subcellularLocation>
</comment>
<dbReference type="NCBIfam" id="TIGR01933">
    <property type="entry name" value="hflK"/>
    <property type="match status" value="1"/>
</dbReference>
<comment type="similarity">
    <text evidence="2 6">Belongs to the band 7/mec-2 family. HflK subfamily.</text>
</comment>
<feature type="transmembrane region" description="Helical" evidence="6">
    <location>
        <begin position="56"/>
        <end position="76"/>
    </location>
</feature>
<evidence type="ECO:0000313" key="9">
    <source>
        <dbReference type="EMBL" id="ABW66355.1"/>
    </source>
</evidence>
<dbReference type="HOGENOM" id="CLU_039173_0_1_7"/>
<keyword evidence="5 6" id="KW-0472">Membrane</keyword>
<dbReference type="Proteomes" id="UP000008561">
    <property type="component" value="Chromosome"/>
</dbReference>
<dbReference type="PANTHER" id="PTHR43327:SF2">
    <property type="entry name" value="MODULATOR OF FTSH PROTEASE HFLK"/>
    <property type="match status" value="1"/>
</dbReference>
<dbReference type="Pfam" id="PF01145">
    <property type="entry name" value="Band_7"/>
    <property type="match status" value="1"/>
</dbReference>
<dbReference type="STRING" id="96561.Dole_0545"/>
<dbReference type="Gene3D" id="3.30.479.30">
    <property type="entry name" value="Band 7 domain"/>
    <property type="match status" value="1"/>
</dbReference>
<accession>A8ZU43</accession>
<dbReference type="InterPro" id="IPR050710">
    <property type="entry name" value="Band7/mec-2_domain"/>
</dbReference>
<evidence type="ECO:0000256" key="2">
    <source>
        <dbReference type="ARBA" id="ARBA00006971"/>
    </source>
</evidence>
<dbReference type="KEGG" id="dol:Dole_0545"/>
<evidence type="ECO:0000256" key="6">
    <source>
        <dbReference type="RuleBase" id="RU364113"/>
    </source>
</evidence>
<dbReference type="InterPro" id="IPR010201">
    <property type="entry name" value="HflK"/>
</dbReference>
<dbReference type="SUPFAM" id="SSF117892">
    <property type="entry name" value="Band 7/SPFH domain"/>
    <property type="match status" value="1"/>
</dbReference>
<feature type="domain" description="Band 7" evidence="8">
    <location>
        <begin position="71"/>
        <end position="255"/>
    </location>
</feature>
<keyword evidence="10" id="KW-1185">Reference proteome</keyword>
<evidence type="ECO:0000313" key="10">
    <source>
        <dbReference type="Proteomes" id="UP000008561"/>
    </source>
</evidence>
<dbReference type="EMBL" id="CP000859">
    <property type="protein sequence ID" value="ABW66355.1"/>
    <property type="molecule type" value="Genomic_DNA"/>
</dbReference>
<dbReference type="PANTHER" id="PTHR43327">
    <property type="entry name" value="STOMATIN-LIKE PROTEIN 2, MITOCHONDRIAL"/>
    <property type="match status" value="1"/>
</dbReference>
<evidence type="ECO:0000256" key="4">
    <source>
        <dbReference type="ARBA" id="ARBA00022989"/>
    </source>
</evidence>
<comment type="function">
    <text evidence="6">HflC and HflK could encode or regulate a protease.</text>
</comment>
<gene>
    <name evidence="9" type="ordered locus">Dole_0545</name>
</gene>
<dbReference type="InterPro" id="IPR036013">
    <property type="entry name" value="Band_7/SPFH_dom_sf"/>
</dbReference>
<name>A8ZU43_DESOH</name>
<proteinExistence type="inferred from homology"/>
<keyword evidence="4 6" id="KW-1133">Transmembrane helix</keyword>
<sequence length="366" mass="40881">MDTGKTMNWDWEKLQQQQKSRRPSGPGPSGGGGGGTPPQMDELINKFKNMKFSMGPVLIIVAILVILLGSTMVYTVEQREVGVVQRFGKYVRTTYPGLHFKLPMGIETLHIVNVDETRSAGFGLSTAQAEKTLFSSRPAAPSNVYDESLMLTGDLNVGIVPWVVQYNIKDPIRFLFRVHEAEILLKDLSEATMRLVVGDRSINEVLLIREEIASECRTRLQQELDDAETGIQVTALELGKTNVPPKVQPSFNAVNKAEQEKETMIFTARKEYNQAIPAAMGEAKKTILAAEGYALDRVNRAEGDAAKFMALYKEYSKAKDVTRRRLYLETMKDVLPKLGKKYLIDEDQKNVLPLLNLETGNRGVTK</sequence>
<dbReference type="GO" id="GO:0016020">
    <property type="term" value="C:membrane"/>
    <property type="evidence" value="ECO:0007669"/>
    <property type="project" value="UniProtKB-SubCell"/>
</dbReference>
<evidence type="ECO:0000256" key="1">
    <source>
        <dbReference type="ARBA" id="ARBA00004167"/>
    </source>
</evidence>
<evidence type="ECO:0000256" key="5">
    <source>
        <dbReference type="ARBA" id="ARBA00023136"/>
    </source>
</evidence>
<dbReference type="SMART" id="SM00244">
    <property type="entry name" value="PHB"/>
    <property type="match status" value="1"/>
</dbReference>
<organism evidence="9 10">
    <name type="scientific">Desulfosudis oleivorans (strain DSM 6200 / JCM 39069 / Hxd3)</name>
    <name type="common">Desulfococcus oleovorans</name>
    <dbReference type="NCBI Taxonomy" id="96561"/>
    <lineage>
        <taxon>Bacteria</taxon>
        <taxon>Pseudomonadati</taxon>
        <taxon>Thermodesulfobacteriota</taxon>
        <taxon>Desulfobacteria</taxon>
        <taxon>Desulfobacterales</taxon>
        <taxon>Desulfosudaceae</taxon>
        <taxon>Desulfosudis</taxon>
    </lineage>
</organism>
<keyword evidence="3 6" id="KW-0812">Transmembrane</keyword>
<evidence type="ECO:0000256" key="7">
    <source>
        <dbReference type="SAM" id="MobiDB-lite"/>
    </source>
</evidence>
<evidence type="ECO:0000259" key="8">
    <source>
        <dbReference type="SMART" id="SM00244"/>
    </source>
</evidence>
<evidence type="ECO:0000256" key="3">
    <source>
        <dbReference type="ARBA" id="ARBA00022692"/>
    </source>
</evidence>